<dbReference type="InterPro" id="IPR045521">
    <property type="entry name" value="DUF6475"/>
</dbReference>
<name>A0A6M3J9G8_9ZZZZ</name>
<evidence type="ECO:0000259" key="1">
    <source>
        <dbReference type="Pfam" id="PF20081"/>
    </source>
</evidence>
<accession>A0A6M3J9G8</accession>
<sequence length="195" mass="22410">MLNEIKFSEGMSLLCETYQREPSKLLMQAYYMALKDLSDSEFETAIGKVLQDRKFNKMPMPGEIREYAIGNAEDKAILAYDAFTKGKAQTGAYESVVFEDKLIHAVVQSMGGWYEVCMITEDEWKFKRREFIDLYRAISRSPGREIPERLIGLGEAGCSQNPDWMRHTPLPRMINHHGEVLGHQQIAHDKQGMIE</sequence>
<evidence type="ECO:0000313" key="2">
    <source>
        <dbReference type="EMBL" id="QJA65691.1"/>
    </source>
</evidence>
<organism evidence="2">
    <name type="scientific">viral metagenome</name>
    <dbReference type="NCBI Taxonomy" id="1070528"/>
    <lineage>
        <taxon>unclassified sequences</taxon>
        <taxon>metagenomes</taxon>
        <taxon>organismal metagenomes</taxon>
    </lineage>
</organism>
<reference evidence="2" key="1">
    <citation type="submission" date="2020-03" db="EMBL/GenBank/DDBJ databases">
        <title>The deep terrestrial virosphere.</title>
        <authorList>
            <person name="Holmfeldt K."/>
            <person name="Nilsson E."/>
            <person name="Simone D."/>
            <person name="Lopez-Fernandez M."/>
            <person name="Wu X."/>
            <person name="de Brujin I."/>
            <person name="Lundin D."/>
            <person name="Andersson A."/>
            <person name="Bertilsson S."/>
            <person name="Dopson M."/>
        </authorList>
    </citation>
    <scope>NUCLEOTIDE SEQUENCE</scope>
    <source>
        <strain evidence="2">MM415B00381</strain>
    </source>
</reference>
<dbReference type="EMBL" id="MT141543">
    <property type="protein sequence ID" value="QJA65691.1"/>
    <property type="molecule type" value="Genomic_DNA"/>
</dbReference>
<feature type="domain" description="DUF6475" evidence="1">
    <location>
        <begin position="96"/>
        <end position="160"/>
    </location>
</feature>
<protein>
    <recommendedName>
        <fullName evidence="1">DUF6475 domain-containing protein</fullName>
    </recommendedName>
</protein>
<dbReference type="Pfam" id="PF20081">
    <property type="entry name" value="DUF6475"/>
    <property type="match status" value="1"/>
</dbReference>
<dbReference type="AlphaFoldDB" id="A0A6M3J9G8"/>
<gene>
    <name evidence="2" type="ORF">MM415B00381_0004</name>
</gene>
<proteinExistence type="predicted"/>